<evidence type="ECO:0000256" key="3">
    <source>
        <dbReference type="SAM" id="Phobius"/>
    </source>
</evidence>
<dbReference type="PANTHER" id="PTHR37042:SF4">
    <property type="entry name" value="OUTER MEMBRANE PROTEIN RV1973"/>
    <property type="match status" value="1"/>
</dbReference>
<evidence type="ECO:0000313" key="4">
    <source>
        <dbReference type="EMBL" id="ARF56686.1"/>
    </source>
</evidence>
<dbReference type="KEGG" id="sgv:B1H19_23190"/>
<evidence type="ECO:0000256" key="2">
    <source>
        <dbReference type="ARBA" id="ARBA00023136"/>
    </source>
</evidence>
<dbReference type="AlphaFoldDB" id="A0A1V0TUR5"/>
<name>A0A1V0TUR5_9ACTN</name>
<proteinExistence type="predicted"/>
<organism evidence="4 5">
    <name type="scientific">Streptomyces gilvosporeus</name>
    <dbReference type="NCBI Taxonomy" id="553510"/>
    <lineage>
        <taxon>Bacteria</taxon>
        <taxon>Bacillati</taxon>
        <taxon>Actinomycetota</taxon>
        <taxon>Actinomycetes</taxon>
        <taxon>Kitasatosporales</taxon>
        <taxon>Streptomycetaceae</taxon>
        <taxon>Streptomyces</taxon>
    </lineage>
</organism>
<dbReference type="EMBL" id="CP020569">
    <property type="protein sequence ID" value="ARF56686.1"/>
    <property type="molecule type" value="Genomic_DNA"/>
</dbReference>
<dbReference type="PANTHER" id="PTHR37042">
    <property type="entry name" value="OUTER MEMBRANE PROTEIN RV1973"/>
    <property type="match status" value="1"/>
</dbReference>
<feature type="transmembrane region" description="Helical" evidence="3">
    <location>
        <begin position="32"/>
        <end position="53"/>
    </location>
</feature>
<dbReference type="GO" id="GO:0016020">
    <property type="term" value="C:membrane"/>
    <property type="evidence" value="ECO:0007669"/>
    <property type="project" value="UniProtKB-SubCell"/>
</dbReference>
<keyword evidence="3" id="KW-0812">Transmembrane</keyword>
<protein>
    <recommendedName>
        <fullName evidence="6">Mce-associated membrane protein</fullName>
    </recommendedName>
</protein>
<comment type="subcellular location">
    <subcellularLocation>
        <location evidence="1">Membrane</location>
    </subcellularLocation>
</comment>
<evidence type="ECO:0000256" key="1">
    <source>
        <dbReference type="ARBA" id="ARBA00004370"/>
    </source>
</evidence>
<reference evidence="4 5" key="1">
    <citation type="submission" date="2017-04" db="EMBL/GenBank/DDBJ databases">
        <title>Complete Genome Sequence of Streptomyces gilvosporeus F607, a Capable Producer of Natamycin.</title>
        <authorList>
            <person name="Zong G."/>
            <person name="Zhong C."/>
            <person name="Fu J."/>
            <person name="Qin R."/>
            <person name="Cao G."/>
        </authorList>
    </citation>
    <scope>NUCLEOTIDE SEQUENCE [LARGE SCALE GENOMIC DNA]</scope>
    <source>
        <strain evidence="4 5">F607</strain>
    </source>
</reference>
<keyword evidence="2 3" id="KW-0472">Membrane</keyword>
<keyword evidence="3" id="KW-1133">Transmembrane helix</keyword>
<dbReference type="Proteomes" id="UP000192726">
    <property type="component" value="Chromosome"/>
</dbReference>
<dbReference type="STRING" id="553510.B1H19_23190"/>
<accession>A0A1V0TUR5</accession>
<dbReference type="OrthoDB" id="3395172at2"/>
<gene>
    <name evidence="4" type="ORF">B1H19_23190</name>
</gene>
<evidence type="ECO:0000313" key="5">
    <source>
        <dbReference type="Proteomes" id="UP000192726"/>
    </source>
</evidence>
<keyword evidence="5" id="KW-1185">Reference proteome</keyword>
<sequence>MIRRPAERTAASALRPAAEAVRAARESRVLPVVLAGVLAVLVVLSGFFGVRLYQQHGEEQRNQNILAAARQSAVNFTSLDYRHYDRDSKDVLKGATGDFKKQFSAQTKQLTKLVGDNKSVSEGRVLEAGIAKADDKSAQVLVVADSRVTNVAAPQGQARNYRLQLDLVLEGGRWLTSNVEFVG</sequence>
<evidence type="ECO:0008006" key="6">
    <source>
        <dbReference type="Google" id="ProtNLM"/>
    </source>
</evidence>